<reference evidence="2 3" key="1">
    <citation type="submission" date="2024-03" db="EMBL/GenBank/DDBJ databases">
        <title>The Acrasis kona genome and developmental transcriptomes reveal deep origins of eukaryotic multicellular pathways.</title>
        <authorList>
            <person name="Sheikh S."/>
            <person name="Fu C.-J."/>
            <person name="Brown M.W."/>
            <person name="Baldauf S.L."/>
        </authorList>
    </citation>
    <scope>NUCLEOTIDE SEQUENCE [LARGE SCALE GENOMIC DNA]</scope>
    <source>
        <strain evidence="2 3">ATCC MYA-3509</strain>
    </source>
</reference>
<evidence type="ECO:0000256" key="1">
    <source>
        <dbReference type="SAM" id="MobiDB-lite"/>
    </source>
</evidence>
<sequence>MINRKKPNNNMTINSNSDARNHAPGSVKTILQVQVNEPTLSKQTIAIQSIGKLHIEKPSERSPIITKNINKMKRFKVFNQSASKNVEAYLSKKGRSHICVRDNFEDKYLLSLNQL</sequence>
<dbReference type="EMBL" id="JAOPGA020001203">
    <property type="protein sequence ID" value="KAL0486167.1"/>
    <property type="molecule type" value="Genomic_DNA"/>
</dbReference>
<keyword evidence="3" id="KW-1185">Reference proteome</keyword>
<dbReference type="Proteomes" id="UP001431209">
    <property type="component" value="Unassembled WGS sequence"/>
</dbReference>
<evidence type="ECO:0000313" key="3">
    <source>
        <dbReference type="Proteomes" id="UP001431209"/>
    </source>
</evidence>
<proteinExistence type="predicted"/>
<accession>A0AAW2Z8L9</accession>
<evidence type="ECO:0000313" key="2">
    <source>
        <dbReference type="EMBL" id="KAL0486167.1"/>
    </source>
</evidence>
<protein>
    <submittedName>
        <fullName evidence="2">Uncharacterized protein</fullName>
    </submittedName>
</protein>
<organism evidence="2 3">
    <name type="scientific">Acrasis kona</name>
    <dbReference type="NCBI Taxonomy" id="1008807"/>
    <lineage>
        <taxon>Eukaryota</taxon>
        <taxon>Discoba</taxon>
        <taxon>Heterolobosea</taxon>
        <taxon>Tetramitia</taxon>
        <taxon>Eutetramitia</taxon>
        <taxon>Acrasidae</taxon>
        <taxon>Acrasis</taxon>
    </lineage>
</organism>
<feature type="region of interest" description="Disordered" evidence="1">
    <location>
        <begin position="1"/>
        <end position="23"/>
    </location>
</feature>
<gene>
    <name evidence="2" type="ORF">AKO1_001833</name>
</gene>
<feature type="compositionally biased region" description="Polar residues" evidence="1">
    <location>
        <begin position="8"/>
        <end position="18"/>
    </location>
</feature>
<comment type="caution">
    <text evidence="2">The sequence shown here is derived from an EMBL/GenBank/DDBJ whole genome shotgun (WGS) entry which is preliminary data.</text>
</comment>
<dbReference type="AlphaFoldDB" id="A0AAW2Z8L9"/>
<name>A0AAW2Z8L9_9EUKA</name>